<keyword evidence="1" id="KW-0472">Membrane</keyword>
<reference evidence="2" key="2">
    <citation type="journal article" date="2024" name="Environ. Microbiol.">
        <title>Genome analysis and description of Tunturibacter gen. nov. expands the diversity of Terriglobia in tundra soils.</title>
        <authorList>
            <person name="Messyasz A."/>
            <person name="Mannisto M.K."/>
            <person name="Kerkhof L.J."/>
            <person name="Haggblom M.M."/>
        </authorList>
    </citation>
    <scope>NUCLEOTIDE SEQUENCE</scope>
    <source>
        <strain evidence="2">X5P6</strain>
    </source>
</reference>
<accession>A0AAU7ZIS3</accession>
<dbReference type="EMBL" id="CP132942">
    <property type="protein sequence ID" value="XCB31122.1"/>
    <property type="molecule type" value="Genomic_DNA"/>
</dbReference>
<dbReference type="KEGG" id="tpsc:RBB77_11680"/>
<dbReference type="RefSeq" id="WP_353061965.1">
    <property type="nucleotide sequence ID" value="NZ_CP132942.1"/>
</dbReference>
<evidence type="ECO:0000256" key="1">
    <source>
        <dbReference type="SAM" id="Phobius"/>
    </source>
</evidence>
<proteinExistence type="predicted"/>
<gene>
    <name evidence="2" type="ORF">RBB77_11680</name>
</gene>
<keyword evidence="1" id="KW-1133">Transmembrane helix</keyword>
<name>A0AAU7ZIS3_9BACT</name>
<feature type="transmembrane region" description="Helical" evidence="1">
    <location>
        <begin position="38"/>
        <end position="59"/>
    </location>
</feature>
<protein>
    <submittedName>
        <fullName evidence="2">Uncharacterized protein</fullName>
    </submittedName>
</protein>
<keyword evidence="1" id="KW-0812">Transmembrane</keyword>
<evidence type="ECO:0000313" key="2">
    <source>
        <dbReference type="EMBL" id="XCB31122.1"/>
    </source>
</evidence>
<sequence>MARAVSSIGVGINFNPTIPSKTERNQEKEIDHGPGAPYGIVFGLLCSLIAWMFLAYGIYRIHAMFLAVR</sequence>
<reference evidence="2" key="1">
    <citation type="submission" date="2023-08" db="EMBL/GenBank/DDBJ databases">
        <authorList>
            <person name="Messyasz A."/>
            <person name="Mannisto M.K."/>
            <person name="Kerkhof L.J."/>
            <person name="Haggblom M."/>
        </authorList>
    </citation>
    <scope>NUCLEOTIDE SEQUENCE</scope>
    <source>
        <strain evidence="2">X5P6</strain>
    </source>
</reference>
<dbReference type="AlphaFoldDB" id="A0AAU7ZIS3"/>
<organism evidence="2">
    <name type="scientific">Tunturiibacter psychrotolerans</name>
    <dbReference type="NCBI Taxonomy" id="3069686"/>
    <lineage>
        <taxon>Bacteria</taxon>
        <taxon>Pseudomonadati</taxon>
        <taxon>Acidobacteriota</taxon>
        <taxon>Terriglobia</taxon>
        <taxon>Terriglobales</taxon>
        <taxon>Acidobacteriaceae</taxon>
        <taxon>Tunturiibacter</taxon>
    </lineage>
</organism>